<evidence type="ECO:0000313" key="2">
    <source>
        <dbReference type="EMBL" id="RFS86988.1"/>
    </source>
</evidence>
<dbReference type="Proteomes" id="UP000262882">
    <property type="component" value="Unassembled WGS sequence"/>
</dbReference>
<name>A0A372GNL0_9ACTN</name>
<feature type="region of interest" description="Disordered" evidence="1">
    <location>
        <begin position="1"/>
        <end position="35"/>
    </location>
</feature>
<dbReference type="RefSeq" id="WP_117397441.1">
    <property type="nucleotide sequence ID" value="NZ_QVNQ01000001.1"/>
</dbReference>
<evidence type="ECO:0008006" key="4">
    <source>
        <dbReference type="Google" id="ProtNLM"/>
    </source>
</evidence>
<accession>A0A372GNL0</accession>
<evidence type="ECO:0000313" key="3">
    <source>
        <dbReference type="Proteomes" id="UP000262882"/>
    </source>
</evidence>
<keyword evidence="3" id="KW-1185">Reference proteome</keyword>
<sequence>MSSSAEPLPSTEEPPYGWDAFDERPAPEEMEFDSPAKEMRAVLRRYMSALREERARRRDAVEEVLAVAVDQAVLVAQLEDVLERHRGALADAGLDRVHRELRLVREQMLDALRGGGVTVEELRGRPLAEVSDRVEVLGWLHSDEYAAEVVAQVHDAVVRHRGTVVRLGRITVGAPPRDAGKHDESDEEEPQG</sequence>
<proteinExistence type="predicted"/>
<dbReference type="EMBL" id="QVNQ01000001">
    <property type="protein sequence ID" value="RFS86988.1"/>
    <property type="molecule type" value="Genomic_DNA"/>
</dbReference>
<feature type="region of interest" description="Disordered" evidence="1">
    <location>
        <begin position="171"/>
        <end position="192"/>
    </location>
</feature>
<dbReference type="AlphaFoldDB" id="A0A372GNL0"/>
<protein>
    <recommendedName>
        <fullName evidence="4">Nucleotide exchange factor GrpE</fullName>
    </recommendedName>
</protein>
<gene>
    <name evidence="2" type="ORF">D0T12_01650</name>
</gene>
<comment type="caution">
    <text evidence="2">The sequence shown here is derived from an EMBL/GenBank/DDBJ whole genome shotgun (WGS) entry which is preliminary data.</text>
</comment>
<reference evidence="2 3" key="1">
    <citation type="submission" date="2018-08" db="EMBL/GenBank/DDBJ databases">
        <title>Actinomadura spongicola sp. nov., isolated from marine sponge Leucetta chagosensis.</title>
        <authorList>
            <person name="Li L."/>
            <person name="Lin H.W."/>
        </authorList>
    </citation>
    <scope>NUCLEOTIDE SEQUENCE [LARGE SCALE GENOMIC DNA]</scope>
    <source>
        <strain evidence="2 3">LHW52907</strain>
    </source>
</reference>
<organism evidence="2 3">
    <name type="scientific">Actinomadura spongiicola</name>
    <dbReference type="NCBI Taxonomy" id="2303421"/>
    <lineage>
        <taxon>Bacteria</taxon>
        <taxon>Bacillati</taxon>
        <taxon>Actinomycetota</taxon>
        <taxon>Actinomycetes</taxon>
        <taxon>Streptosporangiales</taxon>
        <taxon>Thermomonosporaceae</taxon>
        <taxon>Actinomadura</taxon>
    </lineage>
</organism>
<evidence type="ECO:0000256" key="1">
    <source>
        <dbReference type="SAM" id="MobiDB-lite"/>
    </source>
</evidence>
<dbReference type="OrthoDB" id="3480312at2"/>